<dbReference type="AlphaFoldDB" id="A0A2Z4MFA4"/>
<accession>A0A2Z4MFA4</accession>
<dbReference type="RefSeq" id="WP_048032009.1">
    <property type="nucleotide sequence ID" value="NZ_CP030117.1"/>
</dbReference>
<gene>
    <name evidence="2" type="ORF">AB432_009115</name>
</gene>
<reference evidence="2 3" key="1">
    <citation type="journal article" date="2015" name="Genome Announc.">
        <title>Draft Genome Sequence of Brevibacillus brevis DZQ7, a Plant Growth-Promoting Rhizobacterium with Broad-Spectrum Antimicrobial Activity.</title>
        <authorList>
            <person name="Hou Q."/>
            <person name="Wang C."/>
            <person name="Hou X."/>
            <person name="Xia Z."/>
            <person name="Ye J."/>
            <person name="Liu K."/>
            <person name="Liu H."/>
            <person name="Wang J."/>
            <person name="Guo H."/>
            <person name="Yu X."/>
            <person name="Yang Y."/>
            <person name="Du B."/>
            <person name="Ding Y."/>
        </authorList>
    </citation>
    <scope>NUCLEOTIDE SEQUENCE [LARGE SCALE GENOMIC DNA]</scope>
    <source>
        <strain evidence="2 3">DZQ7</strain>
    </source>
</reference>
<sequence length="271" mass="29220">MAEAKTAKAAKKPGFFKELLTFLLVIAIILGIASGAIFYLSGKNLDDLLGSRPVAKKETNQPAPVSPVSTGQEVGTNQQSNAVPVSSEGNGATDAAMPAAYPVETQGQQSNAVGQVEQPALPTPKGSLKGTITWQYNDFVGTKPDVNAKILLIRTDFDKNTITDVEEGVFAIGLAPKNSGLFAGKANGYGNYEIGNLPVGEYHIMIVSAQTTRDIMLPVDEYPITKLKPYIQKWDEFLSLSLMDKKYHVATITIEEGQTLDFSHDFGNTFF</sequence>
<feature type="compositionally biased region" description="Polar residues" evidence="1">
    <location>
        <begin position="60"/>
        <end position="90"/>
    </location>
</feature>
<protein>
    <submittedName>
        <fullName evidence="2">Uncharacterized protein</fullName>
    </submittedName>
</protein>
<feature type="region of interest" description="Disordered" evidence="1">
    <location>
        <begin position="56"/>
        <end position="95"/>
    </location>
</feature>
<dbReference type="Proteomes" id="UP000036061">
    <property type="component" value="Chromosome"/>
</dbReference>
<evidence type="ECO:0000256" key="1">
    <source>
        <dbReference type="SAM" id="MobiDB-lite"/>
    </source>
</evidence>
<evidence type="ECO:0000313" key="2">
    <source>
        <dbReference type="EMBL" id="AWX55190.1"/>
    </source>
</evidence>
<dbReference type="EMBL" id="CP030117">
    <property type="protein sequence ID" value="AWX55190.1"/>
    <property type="molecule type" value="Genomic_DNA"/>
</dbReference>
<name>A0A2Z4MFA4_BREBE</name>
<proteinExistence type="predicted"/>
<evidence type="ECO:0000313" key="3">
    <source>
        <dbReference type="Proteomes" id="UP000036061"/>
    </source>
</evidence>
<organism evidence="2 3">
    <name type="scientific">Brevibacillus brevis</name>
    <name type="common">Bacillus brevis</name>
    <dbReference type="NCBI Taxonomy" id="1393"/>
    <lineage>
        <taxon>Bacteria</taxon>
        <taxon>Bacillati</taxon>
        <taxon>Bacillota</taxon>
        <taxon>Bacilli</taxon>
        <taxon>Bacillales</taxon>
        <taxon>Paenibacillaceae</taxon>
        <taxon>Brevibacillus</taxon>
    </lineage>
</organism>